<proteinExistence type="predicted"/>
<comment type="caution">
    <text evidence="2">The sequence shown here is derived from an EMBL/GenBank/DDBJ whole genome shotgun (WGS) entry which is preliminary data.</text>
</comment>
<dbReference type="EMBL" id="JAUBDH010000003">
    <property type="protein sequence ID" value="MDW0109796.1"/>
    <property type="molecule type" value="Genomic_DNA"/>
</dbReference>
<keyword evidence="3" id="KW-1185">Reference proteome</keyword>
<feature type="signal peptide" evidence="1">
    <location>
        <begin position="1"/>
        <end position="28"/>
    </location>
</feature>
<feature type="chain" id="PRO_5046158153" description="Secreted protein" evidence="1">
    <location>
        <begin position="29"/>
        <end position="167"/>
    </location>
</feature>
<sequence>MRFYKKMFMGLALSGSLIIGACSNGDEASENTQSENNTIQVFGDVVSEGDGCVLQSRFKSGDNIVFRMDAVDPETNKQISEDAKVTVHLSTGEDLEMHHGKHPSGDTDPVPEFWTVAYKVTDDTPTGILNYSVTAEMNGKKGEFAPFDVEPSLLTIVDPADTEESAE</sequence>
<reference evidence="2 3" key="1">
    <citation type="submission" date="2023-06" db="EMBL/GenBank/DDBJ databases">
        <title>Sporosarcina sp. nov., isolated from Korean traditional fermented seafood 'Jeotgal'.</title>
        <authorList>
            <person name="Yang A.-I."/>
            <person name="Shin N.-R."/>
        </authorList>
    </citation>
    <scope>NUCLEOTIDE SEQUENCE [LARGE SCALE GENOMIC DNA]</scope>
    <source>
        <strain evidence="2 3">KCTC3840</strain>
    </source>
</reference>
<dbReference type="Proteomes" id="UP001280629">
    <property type="component" value="Unassembled WGS sequence"/>
</dbReference>
<organism evidence="2 3">
    <name type="scientific">Sporosarcina aquimarina</name>
    <dbReference type="NCBI Taxonomy" id="114975"/>
    <lineage>
        <taxon>Bacteria</taxon>
        <taxon>Bacillati</taxon>
        <taxon>Bacillota</taxon>
        <taxon>Bacilli</taxon>
        <taxon>Bacillales</taxon>
        <taxon>Caryophanaceae</taxon>
        <taxon>Sporosarcina</taxon>
    </lineage>
</organism>
<keyword evidence="1" id="KW-0732">Signal</keyword>
<evidence type="ECO:0000313" key="2">
    <source>
        <dbReference type="EMBL" id="MDW0109796.1"/>
    </source>
</evidence>
<evidence type="ECO:0000256" key="1">
    <source>
        <dbReference type="SAM" id="SignalP"/>
    </source>
</evidence>
<evidence type="ECO:0008006" key="4">
    <source>
        <dbReference type="Google" id="ProtNLM"/>
    </source>
</evidence>
<dbReference type="PROSITE" id="PS51257">
    <property type="entry name" value="PROKAR_LIPOPROTEIN"/>
    <property type="match status" value="1"/>
</dbReference>
<evidence type="ECO:0000313" key="3">
    <source>
        <dbReference type="Proteomes" id="UP001280629"/>
    </source>
</evidence>
<accession>A0ABU4FYQ7</accession>
<name>A0ABU4FYQ7_9BACL</name>
<gene>
    <name evidence="2" type="ORF">QT716_06965</name>
</gene>
<dbReference type="RefSeq" id="WP_317935338.1">
    <property type="nucleotide sequence ID" value="NZ_JAUBDH010000003.1"/>
</dbReference>
<protein>
    <recommendedName>
        <fullName evidence="4">Secreted protein</fullName>
    </recommendedName>
</protein>